<dbReference type="SMART" id="SM00347">
    <property type="entry name" value="HTH_MARR"/>
    <property type="match status" value="1"/>
</dbReference>
<feature type="domain" description="HTH marR-type" evidence="1">
    <location>
        <begin position="14"/>
        <end position="143"/>
    </location>
</feature>
<gene>
    <name evidence="2" type="ORF">PXC00_05695</name>
</gene>
<dbReference type="InterPro" id="IPR000835">
    <property type="entry name" value="HTH_MarR-typ"/>
</dbReference>
<dbReference type="AlphaFoldDB" id="A0AA97H288"/>
<dbReference type="Pfam" id="PF12802">
    <property type="entry name" value="MarR_2"/>
    <property type="match status" value="1"/>
</dbReference>
<dbReference type="GO" id="GO:0006950">
    <property type="term" value="P:response to stress"/>
    <property type="evidence" value="ECO:0007669"/>
    <property type="project" value="TreeGrafter"/>
</dbReference>
<dbReference type="InterPro" id="IPR036388">
    <property type="entry name" value="WH-like_DNA-bd_sf"/>
</dbReference>
<dbReference type="Proteomes" id="UP001300604">
    <property type="component" value="Chromosome"/>
</dbReference>
<dbReference type="KEGG" id="carl:PXC00_05695"/>
<sequence>MNEPQREGAQCQLDGCLFFSTAKLARELGRLADEAFQKTGLSPSHAILLYLINLHGRVQQKDAGALLHLTSSTVTRLIEKLVRKGFVKRQQVGKNVCLLATVQGRAQQQEIVTAWNKLHNRYQNILTEQETLQFLNISRKLLEHLTNEEK</sequence>
<evidence type="ECO:0000313" key="3">
    <source>
        <dbReference type="Proteomes" id="UP001300604"/>
    </source>
</evidence>
<dbReference type="InterPro" id="IPR039422">
    <property type="entry name" value="MarR/SlyA-like"/>
</dbReference>
<evidence type="ECO:0000259" key="1">
    <source>
        <dbReference type="PROSITE" id="PS50995"/>
    </source>
</evidence>
<dbReference type="PANTHER" id="PTHR33164:SF43">
    <property type="entry name" value="HTH-TYPE TRANSCRIPTIONAL REPRESSOR YETL"/>
    <property type="match status" value="1"/>
</dbReference>
<name>A0AA97H288_9FIRM</name>
<reference evidence="3" key="3">
    <citation type="submission" date="2024-06" db="EMBL/GenBank/DDBJ databases">
        <authorList>
            <person name="Zeng C."/>
        </authorList>
    </citation>
    <scope>NUCLEOTIDE SEQUENCE [LARGE SCALE GENOMIC DNA]</scope>
    <source>
        <strain evidence="3">ZCY20-5</strain>
    </source>
</reference>
<dbReference type="InterPro" id="IPR036390">
    <property type="entry name" value="WH_DNA-bd_sf"/>
</dbReference>
<reference evidence="2 3" key="1">
    <citation type="submission" date="2024-06" db="EMBL/GenBank/DDBJ databases">
        <title>Caproicibacterium argilliputei sp. nov, a novel caproic acid producing anaerobic bacterium isolated from pit mud.</title>
        <authorList>
            <person name="Xia S."/>
        </authorList>
    </citation>
    <scope>NUCLEOTIDE SEQUENCE [LARGE SCALE GENOMIC DNA]</scope>
    <source>
        <strain evidence="2 3">ZCY20-5</strain>
    </source>
</reference>
<dbReference type="PROSITE" id="PS50995">
    <property type="entry name" value="HTH_MARR_2"/>
    <property type="match status" value="1"/>
</dbReference>
<dbReference type="PANTHER" id="PTHR33164">
    <property type="entry name" value="TRANSCRIPTIONAL REGULATOR, MARR FAMILY"/>
    <property type="match status" value="1"/>
</dbReference>
<evidence type="ECO:0000313" key="2">
    <source>
        <dbReference type="EMBL" id="WOC33361.1"/>
    </source>
</evidence>
<keyword evidence="3" id="KW-1185">Reference proteome</keyword>
<dbReference type="GO" id="GO:0003700">
    <property type="term" value="F:DNA-binding transcription factor activity"/>
    <property type="evidence" value="ECO:0007669"/>
    <property type="project" value="InterPro"/>
</dbReference>
<proteinExistence type="predicted"/>
<dbReference type="SUPFAM" id="SSF46785">
    <property type="entry name" value="Winged helix' DNA-binding domain"/>
    <property type="match status" value="1"/>
</dbReference>
<organism evidence="2 3">
    <name type="scientific">Caproicibacterium argilliputei</name>
    <dbReference type="NCBI Taxonomy" id="3030016"/>
    <lineage>
        <taxon>Bacteria</taxon>
        <taxon>Bacillati</taxon>
        <taxon>Bacillota</taxon>
        <taxon>Clostridia</taxon>
        <taxon>Eubacteriales</taxon>
        <taxon>Oscillospiraceae</taxon>
        <taxon>Caproicibacterium</taxon>
    </lineage>
</organism>
<dbReference type="Gene3D" id="1.10.10.10">
    <property type="entry name" value="Winged helix-like DNA-binding domain superfamily/Winged helix DNA-binding domain"/>
    <property type="match status" value="1"/>
</dbReference>
<protein>
    <submittedName>
        <fullName evidence="2">MarR family winged helix-turn-helix transcriptional regulator</fullName>
    </submittedName>
</protein>
<dbReference type="EMBL" id="CP135996">
    <property type="protein sequence ID" value="WOC33361.1"/>
    <property type="molecule type" value="Genomic_DNA"/>
</dbReference>
<reference evidence="3" key="2">
    <citation type="submission" date="2024-06" db="EMBL/GenBank/DDBJ databases">
        <title>Caproicibacterium argilliputei sp. nov, a novel caproic acid producing anaerobic bacterium isolated from pit mud.</title>
        <authorList>
            <person name="Zeng C."/>
        </authorList>
    </citation>
    <scope>NUCLEOTIDE SEQUENCE [LARGE SCALE GENOMIC DNA]</scope>
    <source>
        <strain evidence="3">ZCY20-5</strain>
    </source>
</reference>
<accession>A0AA97H288</accession>
<dbReference type="RefSeq" id="WP_275846970.1">
    <property type="nucleotide sequence ID" value="NZ_CP135996.1"/>
</dbReference>